<comment type="caution">
    <text evidence="2">The sequence shown here is derived from an EMBL/GenBank/DDBJ whole genome shotgun (WGS) entry which is preliminary data.</text>
</comment>
<evidence type="ECO:0000313" key="3">
    <source>
        <dbReference type="Proteomes" id="UP000192578"/>
    </source>
</evidence>
<feature type="compositionally biased region" description="Low complexity" evidence="1">
    <location>
        <begin position="220"/>
        <end position="239"/>
    </location>
</feature>
<feature type="region of interest" description="Disordered" evidence="1">
    <location>
        <begin position="190"/>
        <end position="266"/>
    </location>
</feature>
<dbReference type="Gene3D" id="3.40.50.300">
    <property type="entry name" value="P-loop containing nucleotide triphosphate hydrolases"/>
    <property type="match status" value="1"/>
</dbReference>
<organism evidence="2 3">
    <name type="scientific">Hypsibius exemplaris</name>
    <name type="common">Freshwater tardigrade</name>
    <dbReference type="NCBI Taxonomy" id="2072580"/>
    <lineage>
        <taxon>Eukaryota</taxon>
        <taxon>Metazoa</taxon>
        <taxon>Ecdysozoa</taxon>
        <taxon>Tardigrada</taxon>
        <taxon>Eutardigrada</taxon>
        <taxon>Parachela</taxon>
        <taxon>Hypsibioidea</taxon>
        <taxon>Hypsibiidae</taxon>
        <taxon>Hypsibius</taxon>
    </lineage>
</organism>
<accession>A0A1W0X2N1</accession>
<evidence type="ECO:0000313" key="2">
    <source>
        <dbReference type="EMBL" id="OQV21701.1"/>
    </source>
</evidence>
<dbReference type="AlphaFoldDB" id="A0A1W0X2N1"/>
<dbReference type="OrthoDB" id="5829348at2759"/>
<evidence type="ECO:0000256" key="1">
    <source>
        <dbReference type="SAM" id="MobiDB-lite"/>
    </source>
</evidence>
<dbReference type="EMBL" id="MTYJ01000021">
    <property type="protein sequence ID" value="OQV21701.1"/>
    <property type="molecule type" value="Genomic_DNA"/>
</dbReference>
<gene>
    <name evidence="2" type="ORF">BV898_04280</name>
</gene>
<reference evidence="3" key="1">
    <citation type="submission" date="2017-01" db="EMBL/GenBank/DDBJ databases">
        <title>Comparative genomics of anhydrobiosis in the tardigrade Hypsibius dujardini.</title>
        <authorList>
            <person name="Yoshida Y."/>
            <person name="Koutsovoulos G."/>
            <person name="Laetsch D."/>
            <person name="Stevens L."/>
            <person name="Kumar S."/>
            <person name="Horikawa D."/>
            <person name="Ishino K."/>
            <person name="Komine S."/>
            <person name="Tomita M."/>
            <person name="Blaxter M."/>
            <person name="Arakawa K."/>
        </authorList>
    </citation>
    <scope>NUCLEOTIDE SEQUENCE [LARGE SCALE GENOMIC DNA]</scope>
    <source>
        <strain evidence="3">Z151</strain>
    </source>
</reference>
<name>A0A1W0X2N1_HYPEX</name>
<dbReference type="Proteomes" id="UP000192578">
    <property type="component" value="Unassembled WGS sequence"/>
</dbReference>
<feature type="region of interest" description="Disordered" evidence="1">
    <location>
        <begin position="352"/>
        <end position="383"/>
    </location>
</feature>
<dbReference type="InterPro" id="IPR027417">
    <property type="entry name" value="P-loop_NTPase"/>
</dbReference>
<feature type="compositionally biased region" description="Basic and acidic residues" evidence="1">
    <location>
        <begin position="359"/>
        <end position="368"/>
    </location>
</feature>
<protein>
    <submittedName>
        <fullName evidence="2">Uncharacterized protein</fullName>
    </submittedName>
</protein>
<sequence length="636" mass="69409">MPSLSLSPSLILSHPGGSLQRPTIYAPLPFFDRHRAIPIDITIPNIEAPHAHSPQENGRTPHRLMGCGSSAAVDPHQPGGASTGSASGVAPVLDMQSCLNWPARLFHPNRGRVSGAKEQAKKIPKISIRVGMNVTRPGPYLGPKIAFIFGGPGTHKGRVVDDVAQMFGLTVISGEALLLKNVMDRVASSASLRDAGSKSNIKGSPGGVLGTPAISRARRGSVPPSTGSGSRSSLGVTGSTSGGGDGDGDGRSETEPTGGDGSGPDMRALQEILRAYSSSLTLEWLLQLISDEIDFGVQHGTGGFLIDIMPNMRHLLKCETLIKDCWDEMEKMEEKYPVLFAIDLAMPQDKLPKNGELANKTKEKEKKPAGQGGETGETSTSDEMDSYRMQRRYALYESAVLNFLQYFRETGRLVSVDASSGVAELIWQKIADFLIHMDFIPKRAVNCVIIFAFDEDAFVGMDITKYRMLRIRLSSLTDNPFGPVEELMTKLCRFIDISANIANSFAVELYGTSIDRQMLVNDQAKQILKKRKLFFLEVEHVALERYIVFPANTVKRKPSLASRRFQAVCLPDQAVCLFPSDTDPQLCRIISAFVGQLKTDRDPEHARHPTRRGSKDAPNNLTFSVPKTPRPNGITR</sequence>
<keyword evidence="3" id="KW-1185">Reference proteome</keyword>
<proteinExistence type="predicted"/>
<feature type="region of interest" description="Disordered" evidence="1">
    <location>
        <begin position="600"/>
        <end position="636"/>
    </location>
</feature>